<protein>
    <submittedName>
        <fullName evidence="2">Uncharacterized protein</fullName>
    </submittedName>
</protein>
<dbReference type="Proteomes" id="UP000309061">
    <property type="component" value="Chromosome"/>
</dbReference>
<name>A0A6B8KLF3_9HYPH</name>
<accession>A0A6B8KLF3</accession>
<feature type="transmembrane region" description="Helical" evidence="1">
    <location>
        <begin position="45"/>
        <end position="65"/>
    </location>
</feature>
<reference evidence="2 3" key="1">
    <citation type="submission" date="2019-11" db="EMBL/GenBank/DDBJ databases">
        <title>The genome sequence of Methylocystis heyeri.</title>
        <authorList>
            <person name="Oshkin I.Y."/>
            <person name="Miroshnikov K."/>
            <person name="Dedysh S.N."/>
        </authorList>
    </citation>
    <scope>NUCLEOTIDE SEQUENCE [LARGE SCALE GENOMIC DNA]</scope>
    <source>
        <strain evidence="2 3">H2</strain>
    </source>
</reference>
<evidence type="ECO:0000313" key="2">
    <source>
        <dbReference type="EMBL" id="QGM48051.1"/>
    </source>
</evidence>
<sequence length="193" mass="21155">MNGGGWRSFGARLFALALFYAAALVIGAALFVALMRSGLVSFSHILFYDGIYALAAGFLPLVFCLNRLKRIRAFGALSQMEEVSAALVSSSLLCAFFVLGPVTVDRSISIFMLSRFAAAEQGLTEREARDLFVSRYVDGWSQISRRLSEQERSGNLAHKGERWEITPQGRGVMKTSQGLAAIFATDPRFVGKE</sequence>
<feature type="transmembrane region" description="Helical" evidence="1">
    <location>
        <begin position="85"/>
        <end position="104"/>
    </location>
</feature>
<keyword evidence="1" id="KW-1133">Transmembrane helix</keyword>
<evidence type="ECO:0000313" key="3">
    <source>
        <dbReference type="Proteomes" id="UP000309061"/>
    </source>
</evidence>
<gene>
    <name evidence="2" type="ORF">H2LOC_011735</name>
</gene>
<dbReference type="KEGG" id="mhey:H2LOC_011735"/>
<dbReference type="EMBL" id="CP046052">
    <property type="protein sequence ID" value="QGM48051.1"/>
    <property type="molecule type" value="Genomic_DNA"/>
</dbReference>
<keyword evidence="3" id="KW-1185">Reference proteome</keyword>
<dbReference type="OrthoDB" id="1848374at2"/>
<proteinExistence type="predicted"/>
<keyword evidence="1" id="KW-0472">Membrane</keyword>
<dbReference type="AlphaFoldDB" id="A0A6B8KLF3"/>
<keyword evidence="1" id="KW-0812">Transmembrane</keyword>
<organism evidence="2 3">
    <name type="scientific">Methylocystis heyeri</name>
    <dbReference type="NCBI Taxonomy" id="391905"/>
    <lineage>
        <taxon>Bacteria</taxon>
        <taxon>Pseudomonadati</taxon>
        <taxon>Pseudomonadota</taxon>
        <taxon>Alphaproteobacteria</taxon>
        <taxon>Hyphomicrobiales</taxon>
        <taxon>Methylocystaceae</taxon>
        <taxon>Methylocystis</taxon>
    </lineage>
</organism>
<feature type="transmembrane region" description="Helical" evidence="1">
    <location>
        <begin position="12"/>
        <end position="33"/>
    </location>
</feature>
<evidence type="ECO:0000256" key="1">
    <source>
        <dbReference type="SAM" id="Phobius"/>
    </source>
</evidence>